<gene>
    <name evidence="3" type="ORF">H4281_03925</name>
</gene>
<proteinExistence type="inferred from homology"/>
<evidence type="ECO:0000259" key="2">
    <source>
        <dbReference type="Pfam" id="PF00582"/>
    </source>
</evidence>
<keyword evidence="4" id="KW-1185">Reference proteome</keyword>
<dbReference type="Proteomes" id="UP000526734">
    <property type="component" value="Unassembled WGS sequence"/>
</dbReference>
<dbReference type="PANTHER" id="PTHR46553">
    <property type="entry name" value="ADENINE NUCLEOTIDE ALPHA HYDROLASES-LIKE SUPERFAMILY PROTEIN"/>
    <property type="match status" value="1"/>
</dbReference>
<dbReference type="SUPFAM" id="SSF52402">
    <property type="entry name" value="Adenine nucleotide alpha hydrolases-like"/>
    <property type="match status" value="1"/>
</dbReference>
<dbReference type="InterPro" id="IPR006015">
    <property type="entry name" value="Universal_stress_UspA"/>
</dbReference>
<protein>
    <submittedName>
        <fullName evidence="3">Universal stress protein</fullName>
    </submittedName>
</protein>
<dbReference type="InterPro" id="IPR014729">
    <property type="entry name" value="Rossmann-like_a/b/a_fold"/>
</dbReference>
<comment type="similarity">
    <text evidence="1">Belongs to the universal stress protein A family.</text>
</comment>
<dbReference type="PRINTS" id="PR01438">
    <property type="entry name" value="UNVRSLSTRESS"/>
</dbReference>
<evidence type="ECO:0000313" key="3">
    <source>
        <dbReference type="EMBL" id="MBB1152269.1"/>
    </source>
</evidence>
<feature type="domain" description="UspA" evidence="2">
    <location>
        <begin position="7"/>
        <end position="139"/>
    </location>
</feature>
<evidence type="ECO:0000313" key="4">
    <source>
        <dbReference type="Proteomes" id="UP000526734"/>
    </source>
</evidence>
<dbReference type="AlphaFoldDB" id="A0A7W3VSI8"/>
<evidence type="ECO:0000256" key="1">
    <source>
        <dbReference type="ARBA" id="ARBA00008791"/>
    </source>
</evidence>
<dbReference type="InterPro" id="IPR006016">
    <property type="entry name" value="UspA"/>
</dbReference>
<sequence>MKTPRFVVVGVDGSSASVGALLWAAAAAAASGAELRVVSAWLHDPLLDDLSIGRNVDEASAAHLAELEAFVAETVKDPAVTVRCSAPEGDAASMLIDRARNAALLVVGSHGKGMVRQALTGSVSTACLRRASCPVAVVPPRALAPESRLGRKISEVTGS</sequence>
<accession>A0A7W3VSI8</accession>
<name>A0A7W3VSI8_9PSEU</name>
<dbReference type="Gene3D" id="3.40.50.620">
    <property type="entry name" value="HUPs"/>
    <property type="match status" value="1"/>
</dbReference>
<organism evidence="3 4">
    <name type="scientific">Amycolatopsis dendrobii</name>
    <dbReference type="NCBI Taxonomy" id="2760662"/>
    <lineage>
        <taxon>Bacteria</taxon>
        <taxon>Bacillati</taxon>
        <taxon>Actinomycetota</taxon>
        <taxon>Actinomycetes</taxon>
        <taxon>Pseudonocardiales</taxon>
        <taxon>Pseudonocardiaceae</taxon>
        <taxon>Amycolatopsis</taxon>
    </lineage>
</organism>
<comment type="caution">
    <text evidence="3">The sequence shown here is derived from an EMBL/GenBank/DDBJ whole genome shotgun (WGS) entry which is preliminary data.</text>
</comment>
<dbReference type="RefSeq" id="WP_182889470.1">
    <property type="nucleotide sequence ID" value="NZ_JACGZW010000001.1"/>
</dbReference>
<dbReference type="PANTHER" id="PTHR46553:SF3">
    <property type="entry name" value="ADENINE NUCLEOTIDE ALPHA HYDROLASES-LIKE SUPERFAMILY PROTEIN"/>
    <property type="match status" value="1"/>
</dbReference>
<dbReference type="EMBL" id="JACGZW010000001">
    <property type="protein sequence ID" value="MBB1152269.1"/>
    <property type="molecule type" value="Genomic_DNA"/>
</dbReference>
<reference evidence="3 4" key="1">
    <citation type="submission" date="2020-08" db="EMBL/GenBank/DDBJ databases">
        <title>Amycolatopsis sp. nov. DR6-1 isolated from Dendrobium heterocarpum.</title>
        <authorList>
            <person name="Tedsree N."/>
            <person name="Kuncharoen N."/>
            <person name="Likhitwitayawuid K."/>
            <person name="Tanasupawat S."/>
        </authorList>
    </citation>
    <scope>NUCLEOTIDE SEQUENCE [LARGE SCALE GENOMIC DNA]</scope>
    <source>
        <strain evidence="3 4">DR6-1</strain>
    </source>
</reference>
<dbReference type="Pfam" id="PF00582">
    <property type="entry name" value="Usp"/>
    <property type="match status" value="1"/>
</dbReference>